<comment type="caution">
    <text evidence="2">The sequence shown here is derived from an EMBL/GenBank/DDBJ whole genome shotgun (WGS) entry which is preliminary data.</text>
</comment>
<protein>
    <submittedName>
        <fullName evidence="2">Uncharacterized protein</fullName>
    </submittedName>
</protein>
<proteinExistence type="predicted"/>
<dbReference type="AlphaFoldDB" id="A0A5N5CYY7"/>
<sequence>MAPLFPASDEFKAALAARHVAAKPYDGPPFPFLQLPREIRDVIYEYALVMPRNTPQDPDLWCDGKKQNNAFEPALGNTVPIRLTLIADFRGLSEWTTITTDDGDEDNGAKRPPPRLSTHPPCFHRPNHIPLATGLLTASRQLAAEALPVVYSLNAFAGCPRTIHHFLSTISPRAVPLIRTLHVWGLEPPSPPLHLNPTMAFYPRFNYHNLPPPPDDGGLPKRRCGTTWNAGYRSSSAGDEPRVFELSPAATGIRELGLVFCEERLVGGRRAAREEDGGSAYAVDAREAAEVVCGYAGAWMEAWVRREVEEGKREETVVAECVGRVVRVVAGPDGYRSSEIDEGVFRRELGALVRSKLAERRSR</sequence>
<name>A0A5N5CYY7_9PEZI</name>
<dbReference type="PANTHER" id="PTHR42085">
    <property type="entry name" value="F-BOX DOMAIN-CONTAINING PROTEIN"/>
    <property type="match status" value="1"/>
</dbReference>
<keyword evidence="3" id="KW-1185">Reference proteome</keyword>
<dbReference type="EMBL" id="VCHE01000130">
    <property type="protein sequence ID" value="KAB2570599.1"/>
    <property type="molecule type" value="Genomic_DNA"/>
</dbReference>
<gene>
    <name evidence="2" type="ORF">DBV05_g10755</name>
</gene>
<feature type="region of interest" description="Disordered" evidence="1">
    <location>
        <begin position="98"/>
        <end position="123"/>
    </location>
</feature>
<evidence type="ECO:0000313" key="3">
    <source>
        <dbReference type="Proteomes" id="UP000325902"/>
    </source>
</evidence>
<dbReference type="InterPro" id="IPR038883">
    <property type="entry name" value="AN11006-like"/>
</dbReference>
<accession>A0A5N5CYY7</accession>
<dbReference type="PANTHER" id="PTHR42085:SF2">
    <property type="entry name" value="F-BOX DOMAIN-CONTAINING PROTEIN"/>
    <property type="match status" value="1"/>
</dbReference>
<dbReference type="Proteomes" id="UP000325902">
    <property type="component" value="Unassembled WGS sequence"/>
</dbReference>
<reference evidence="2 3" key="1">
    <citation type="journal article" date="2019" name="Sci. Rep.">
        <title>A multi-omics analysis of the grapevine pathogen Lasiodiplodia theobromae reveals that temperature affects the expression of virulence- and pathogenicity-related genes.</title>
        <authorList>
            <person name="Felix C."/>
            <person name="Meneses R."/>
            <person name="Goncalves M.F.M."/>
            <person name="Tilleman L."/>
            <person name="Duarte A.S."/>
            <person name="Jorrin-Novo J.V."/>
            <person name="Van de Peer Y."/>
            <person name="Deforce D."/>
            <person name="Van Nieuwerburgh F."/>
            <person name="Esteves A.C."/>
            <person name="Alves A."/>
        </authorList>
    </citation>
    <scope>NUCLEOTIDE SEQUENCE [LARGE SCALE GENOMIC DNA]</scope>
    <source>
        <strain evidence="2 3">LA-SOL3</strain>
    </source>
</reference>
<organism evidence="2 3">
    <name type="scientific">Lasiodiplodia theobromae</name>
    <dbReference type="NCBI Taxonomy" id="45133"/>
    <lineage>
        <taxon>Eukaryota</taxon>
        <taxon>Fungi</taxon>
        <taxon>Dikarya</taxon>
        <taxon>Ascomycota</taxon>
        <taxon>Pezizomycotina</taxon>
        <taxon>Dothideomycetes</taxon>
        <taxon>Dothideomycetes incertae sedis</taxon>
        <taxon>Botryosphaeriales</taxon>
        <taxon>Botryosphaeriaceae</taxon>
        <taxon>Lasiodiplodia</taxon>
    </lineage>
</organism>
<evidence type="ECO:0000256" key="1">
    <source>
        <dbReference type="SAM" id="MobiDB-lite"/>
    </source>
</evidence>
<evidence type="ECO:0000313" key="2">
    <source>
        <dbReference type="EMBL" id="KAB2570599.1"/>
    </source>
</evidence>
<dbReference type="OrthoDB" id="5429962at2759"/>